<evidence type="ECO:0000313" key="3">
    <source>
        <dbReference type="Proteomes" id="UP000789901"/>
    </source>
</evidence>
<evidence type="ECO:0000313" key="2">
    <source>
        <dbReference type="EMBL" id="CAG8753677.1"/>
    </source>
</evidence>
<evidence type="ECO:0000259" key="1">
    <source>
        <dbReference type="Pfam" id="PF13358"/>
    </source>
</evidence>
<feature type="non-terminal residue" evidence="2">
    <location>
        <position position="206"/>
    </location>
</feature>
<reference evidence="2 3" key="1">
    <citation type="submission" date="2021-06" db="EMBL/GenBank/DDBJ databases">
        <authorList>
            <person name="Kallberg Y."/>
            <person name="Tangrot J."/>
            <person name="Rosling A."/>
        </authorList>
    </citation>
    <scope>NUCLEOTIDE SEQUENCE [LARGE SCALE GENOMIC DNA]</scope>
    <source>
        <strain evidence="2 3">120-4 pot B 10/14</strain>
    </source>
</reference>
<dbReference type="Pfam" id="PF13358">
    <property type="entry name" value="DDE_3"/>
    <property type="match status" value="1"/>
</dbReference>
<dbReference type="InterPro" id="IPR038717">
    <property type="entry name" value="Tc1-like_DDE_dom"/>
</dbReference>
<name>A0ABN7VC41_GIGMA</name>
<keyword evidence="3" id="KW-1185">Reference proteome</keyword>
<dbReference type="Proteomes" id="UP000789901">
    <property type="component" value="Unassembled WGS sequence"/>
</dbReference>
<dbReference type="PANTHER" id="PTHR46564">
    <property type="entry name" value="TRANSPOSASE"/>
    <property type="match status" value="1"/>
</dbReference>
<sequence>MELWLDHSICLSTIWRAIYTLGYTHKQLLKPAKEINKIDRRNFVLKMSQYTANQLVFSDELAYDKRTLSLRYSWSFLGHCAQKFSFFVKKKQFIIEGALCINSLLAYSIQEGSMNTQDYENFIENVLLPKINLFPEQFSVLVLDNTSIHRKTCLYNLCQEKGIKLEFLPLYLSDYNPTESMKDPLDVLDLTYMTIGANLARACFQY</sequence>
<dbReference type="InterPro" id="IPR036397">
    <property type="entry name" value="RNaseH_sf"/>
</dbReference>
<protein>
    <submittedName>
        <fullName evidence="2">39180_t:CDS:1</fullName>
    </submittedName>
</protein>
<dbReference type="PANTHER" id="PTHR46564:SF1">
    <property type="entry name" value="TRANSPOSASE"/>
    <property type="match status" value="1"/>
</dbReference>
<accession>A0ABN7VC41</accession>
<comment type="caution">
    <text evidence="2">The sequence shown here is derived from an EMBL/GenBank/DDBJ whole genome shotgun (WGS) entry which is preliminary data.</text>
</comment>
<feature type="domain" description="Tc1-like transposase DDE" evidence="1">
    <location>
        <begin position="54"/>
        <end position="180"/>
    </location>
</feature>
<gene>
    <name evidence="2" type="ORF">GMARGA_LOCUS16677</name>
</gene>
<organism evidence="2 3">
    <name type="scientific">Gigaspora margarita</name>
    <dbReference type="NCBI Taxonomy" id="4874"/>
    <lineage>
        <taxon>Eukaryota</taxon>
        <taxon>Fungi</taxon>
        <taxon>Fungi incertae sedis</taxon>
        <taxon>Mucoromycota</taxon>
        <taxon>Glomeromycotina</taxon>
        <taxon>Glomeromycetes</taxon>
        <taxon>Diversisporales</taxon>
        <taxon>Gigasporaceae</taxon>
        <taxon>Gigaspora</taxon>
    </lineage>
</organism>
<dbReference type="Gene3D" id="3.30.420.10">
    <property type="entry name" value="Ribonuclease H-like superfamily/Ribonuclease H"/>
    <property type="match status" value="1"/>
</dbReference>
<proteinExistence type="predicted"/>
<dbReference type="EMBL" id="CAJVQB010012205">
    <property type="protein sequence ID" value="CAG8753677.1"/>
    <property type="molecule type" value="Genomic_DNA"/>
</dbReference>